<dbReference type="InterPro" id="IPR000744">
    <property type="entry name" value="NSF_attach"/>
</dbReference>
<sequence>MEVQKTKEGLYHLAKAAKHLQTGFLKWKPDYDKAALEYARAALAFNRAKQLDQAADAFLKEAEVHEKTQAPFYAAKAYEQAGLLLRESKKLAEAARVIKQAVTLYLESGNADIAAATLRRFSQILESHLPHQVVRLYQGALDLTGRASKMLVRSQCYGEAAISLNKEKYLYQEVEGFPTFYKRTVAQSLAHLLNNDFIAAWKCVQESCDTTGFKGSQEYIALVQLLNCYDSLDQDGVDKICTSPVFTHLDNDYSKMVKKLKVPEIEDLTPTALIWPPDDEDEGASTTKGEGGKSEGGGGGEEKKGITLPLECTTC</sequence>
<organism evidence="10 11">
    <name type="scientific">Vombatus ursinus</name>
    <name type="common">Common wombat</name>
    <dbReference type="NCBI Taxonomy" id="29139"/>
    <lineage>
        <taxon>Eukaryota</taxon>
        <taxon>Metazoa</taxon>
        <taxon>Chordata</taxon>
        <taxon>Craniata</taxon>
        <taxon>Vertebrata</taxon>
        <taxon>Euteleostomi</taxon>
        <taxon>Mammalia</taxon>
        <taxon>Metatheria</taxon>
        <taxon>Diprotodontia</taxon>
        <taxon>Vombatidae</taxon>
        <taxon>Vombatus</taxon>
    </lineage>
</organism>
<name>A0A4X2JMH3_VOMUR</name>
<keyword evidence="3" id="KW-0813">Transport</keyword>
<comment type="similarity">
    <text evidence="2">Belongs to the SNAP family.</text>
</comment>
<dbReference type="AlphaFoldDB" id="A0A4X2JMH3"/>
<keyword evidence="6" id="KW-0472">Membrane</keyword>
<protein>
    <recommendedName>
        <fullName evidence="7">Gamma-soluble NSF attachment protein</fullName>
    </recommendedName>
    <alternativeName>
        <fullName evidence="8">N-ethylmaleimide-sensitive factor attachment protein gamma</fullName>
    </alternativeName>
</protein>
<reference evidence="11" key="1">
    <citation type="submission" date="2018-12" db="EMBL/GenBank/DDBJ databases">
        <authorList>
            <person name="Yazar S."/>
        </authorList>
    </citation>
    <scope>NUCLEOTIDE SEQUENCE [LARGE SCALE GENOMIC DNA]</scope>
</reference>
<keyword evidence="4" id="KW-0931">ER-Golgi transport</keyword>
<dbReference type="GO" id="GO:0016192">
    <property type="term" value="P:vesicle-mediated transport"/>
    <property type="evidence" value="ECO:0007669"/>
    <property type="project" value="UniProtKB-KW"/>
</dbReference>
<accession>A0A4X2JMH3</accession>
<reference evidence="10" key="3">
    <citation type="submission" date="2025-09" db="UniProtKB">
        <authorList>
            <consortium name="Ensembl"/>
        </authorList>
    </citation>
    <scope>IDENTIFICATION</scope>
</reference>
<evidence type="ECO:0000256" key="8">
    <source>
        <dbReference type="ARBA" id="ARBA00042485"/>
    </source>
</evidence>
<evidence type="ECO:0000256" key="2">
    <source>
        <dbReference type="ARBA" id="ARBA00010050"/>
    </source>
</evidence>
<dbReference type="GO" id="GO:0019905">
    <property type="term" value="F:syntaxin binding"/>
    <property type="evidence" value="ECO:0007669"/>
    <property type="project" value="TreeGrafter"/>
</dbReference>
<evidence type="ECO:0000256" key="5">
    <source>
        <dbReference type="ARBA" id="ARBA00022927"/>
    </source>
</evidence>
<dbReference type="GO" id="GO:0005774">
    <property type="term" value="C:vacuolar membrane"/>
    <property type="evidence" value="ECO:0007669"/>
    <property type="project" value="TreeGrafter"/>
</dbReference>
<dbReference type="GO" id="GO:0031201">
    <property type="term" value="C:SNARE complex"/>
    <property type="evidence" value="ECO:0007669"/>
    <property type="project" value="TreeGrafter"/>
</dbReference>
<evidence type="ECO:0000256" key="1">
    <source>
        <dbReference type="ARBA" id="ARBA00004170"/>
    </source>
</evidence>
<evidence type="ECO:0000256" key="6">
    <source>
        <dbReference type="ARBA" id="ARBA00023136"/>
    </source>
</evidence>
<evidence type="ECO:0000256" key="7">
    <source>
        <dbReference type="ARBA" id="ARBA00040047"/>
    </source>
</evidence>
<evidence type="ECO:0000313" key="11">
    <source>
        <dbReference type="Proteomes" id="UP000314987"/>
    </source>
</evidence>
<dbReference type="Proteomes" id="UP000314987">
    <property type="component" value="Unassembled WGS sequence"/>
</dbReference>
<dbReference type="SUPFAM" id="SSF48452">
    <property type="entry name" value="TPR-like"/>
    <property type="match status" value="1"/>
</dbReference>
<dbReference type="Pfam" id="PF14938">
    <property type="entry name" value="SNAP"/>
    <property type="match status" value="1"/>
</dbReference>
<proteinExistence type="inferred from homology"/>
<dbReference type="OMA" id="CDRPQYA"/>
<dbReference type="PANTHER" id="PTHR13768:SF2">
    <property type="entry name" value="GAMMA-SOLUBLE NSF ATTACHMENT PROTEIN"/>
    <property type="match status" value="1"/>
</dbReference>
<evidence type="ECO:0000256" key="3">
    <source>
        <dbReference type="ARBA" id="ARBA00022448"/>
    </source>
</evidence>
<dbReference type="InterPro" id="IPR011990">
    <property type="entry name" value="TPR-like_helical_dom_sf"/>
</dbReference>
<evidence type="ECO:0000313" key="10">
    <source>
        <dbReference type="Ensembl" id="ENSVURP00010000528.1"/>
    </source>
</evidence>
<reference evidence="10" key="2">
    <citation type="submission" date="2025-08" db="UniProtKB">
        <authorList>
            <consortium name="Ensembl"/>
        </authorList>
    </citation>
    <scope>IDENTIFICATION</scope>
</reference>
<keyword evidence="5" id="KW-0653">Protein transport</keyword>
<keyword evidence="11" id="KW-1185">Reference proteome</keyword>
<dbReference type="GeneTree" id="ENSGT00390000005826"/>
<dbReference type="GO" id="GO:0006886">
    <property type="term" value="P:intracellular protein transport"/>
    <property type="evidence" value="ECO:0007669"/>
    <property type="project" value="InterPro"/>
</dbReference>
<dbReference type="PANTHER" id="PTHR13768">
    <property type="entry name" value="SOLUBLE NSF ATTACHMENT PROTEIN SNAP"/>
    <property type="match status" value="1"/>
</dbReference>
<dbReference type="Gene3D" id="1.25.40.10">
    <property type="entry name" value="Tetratricopeptide repeat domain"/>
    <property type="match status" value="1"/>
</dbReference>
<dbReference type="STRING" id="29139.ENSVURP00010000528"/>
<evidence type="ECO:0000256" key="9">
    <source>
        <dbReference type="SAM" id="MobiDB-lite"/>
    </source>
</evidence>
<feature type="region of interest" description="Disordered" evidence="9">
    <location>
        <begin position="272"/>
        <end position="315"/>
    </location>
</feature>
<evidence type="ECO:0000256" key="4">
    <source>
        <dbReference type="ARBA" id="ARBA00022892"/>
    </source>
</evidence>
<comment type="subcellular location">
    <subcellularLocation>
        <location evidence="1">Membrane</location>
        <topology evidence="1">Peripheral membrane protein</topology>
    </subcellularLocation>
</comment>
<dbReference type="GO" id="GO:0005483">
    <property type="term" value="F:soluble NSF attachment protein activity"/>
    <property type="evidence" value="ECO:0007669"/>
    <property type="project" value="TreeGrafter"/>
</dbReference>
<dbReference type="Ensembl" id="ENSVURT00010000630.1">
    <property type="protein sequence ID" value="ENSVURP00010000528.1"/>
    <property type="gene ID" value="ENSVURG00010000486.1"/>
</dbReference>